<sequence length="49" mass="5804">MIHEFLGITTCNVKNKCCLRFYIPACVIFEASPSCKMWMFSRCLFFFLL</sequence>
<evidence type="ECO:0000313" key="1">
    <source>
        <dbReference type="EMBL" id="JAD16350.1"/>
    </source>
</evidence>
<dbReference type="AlphaFoldDB" id="A0A0A8XUJ4"/>
<reference evidence="1" key="2">
    <citation type="journal article" date="2015" name="Data Brief">
        <title>Shoot transcriptome of the giant reed, Arundo donax.</title>
        <authorList>
            <person name="Barrero R.A."/>
            <person name="Guerrero F.D."/>
            <person name="Moolhuijzen P."/>
            <person name="Goolsby J.A."/>
            <person name="Tidwell J."/>
            <person name="Bellgard S.E."/>
            <person name="Bellgard M.I."/>
        </authorList>
    </citation>
    <scope>NUCLEOTIDE SEQUENCE</scope>
    <source>
        <tissue evidence="1">Shoot tissue taken approximately 20 cm above the soil surface</tissue>
    </source>
</reference>
<organism evidence="1">
    <name type="scientific">Arundo donax</name>
    <name type="common">Giant reed</name>
    <name type="synonym">Donax arundinaceus</name>
    <dbReference type="NCBI Taxonomy" id="35708"/>
    <lineage>
        <taxon>Eukaryota</taxon>
        <taxon>Viridiplantae</taxon>
        <taxon>Streptophyta</taxon>
        <taxon>Embryophyta</taxon>
        <taxon>Tracheophyta</taxon>
        <taxon>Spermatophyta</taxon>
        <taxon>Magnoliopsida</taxon>
        <taxon>Liliopsida</taxon>
        <taxon>Poales</taxon>
        <taxon>Poaceae</taxon>
        <taxon>PACMAD clade</taxon>
        <taxon>Arundinoideae</taxon>
        <taxon>Arundineae</taxon>
        <taxon>Arundo</taxon>
    </lineage>
</organism>
<protein>
    <submittedName>
        <fullName evidence="1">Uncharacterized protein</fullName>
    </submittedName>
</protein>
<reference evidence="1" key="1">
    <citation type="submission" date="2014-09" db="EMBL/GenBank/DDBJ databases">
        <authorList>
            <person name="Magalhaes I.L.F."/>
            <person name="Oliveira U."/>
            <person name="Santos F.R."/>
            <person name="Vidigal T.H.D.A."/>
            <person name="Brescovit A.D."/>
            <person name="Santos A.J."/>
        </authorList>
    </citation>
    <scope>NUCLEOTIDE SEQUENCE</scope>
    <source>
        <tissue evidence="1">Shoot tissue taken approximately 20 cm above the soil surface</tissue>
    </source>
</reference>
<name>A0A0A8XUJ4_ARUDO</name>
<proteinExistence type="predicted"/>
<dbReference type="EMBL" id="GBRH01281545">
    <property type="protein sequence ID" value="JAD16350.1"/>
    <property type="molecule type" value="Transcribed_RNA"/>
</dbReference>
<accession>A0A0A8XUJ4</accession>